<feature type="compositionally biased region" description="Low complexity" evidence="1">
    <location>
        <begin position="282"/>
        <end position="293"/>
    </location>
</feature>
<accession>A0A6J7KNU1</accession>
<dbReference type="InterPro" id="IPR000627">
    <property type="entry name" value="Intradiol_dOase_C"/>
</dbReference>
<organism evidence="3">
    <name type="scientific">freshwater metagenome</name>
    <dbReference type="NCBI Taxonomy" id="449393"/>
    <lineage>
        <taxon>unclassified sequences</taxon>
        <taxon>metagenomes</taxon>
        <taxon>ecological metagenomes</taxon>
    </lineage>
</organism>
<proteinExistence type="predicted"/>
<evidence type="ECO:0000256" key="1">
    <source>
        <dbReference type="SAM" id="MobiDB-lite"/>
    </source>
</evidence>
<dbReference type="InterPro" id="IPR015889">
    <property type="entry name" value="Intradiol_dOase_core"/>
</dbReference>
<reference evidence="3" key="1">
    <citation type="submission" date="2020-05" db="EMBL/GenBank/DDBJ databases">
        <authorList>
            <person name="Chiriac C."/>
            <person name="Salcher M."/>
            <person name="Ghai R."/>
            <person name="Kavagutti S V."/>
        </authorList>
    </citation>
    <scope>NUCLEOTIDE SEQUENCE</scope>
</reference>
<dbReference type="Gene3D" id="2.60.130.10">
    <property type="entry name" value="Aromatic compound dioxygenase"/>
    <property type="match status" value="1"/>
</dbReference>
<feature type="compositionally biased region" description="Basic and acidic residues" evidence="1">
    <location>
        <begin position="27"/>
        <end position="42"/>
    </location>
</feature>
<feature type="region of interest" description="Disordered" evidence="1">
    <location>
        <begin position="1"/>
        <end position="42"/>
    </location>
</feature>
<feature type="compositionally biased region" description="Basic and acidic residues" evidence="1">
    <location>
        <begin position="1"/>
        <end position="11"/>
    </location>
</feature>
<feature type="compositionally biased region" description="Gly residues" evidence="1">
    <location>
        <begin position="294"/>
        <end position="306"/>
    </location>
</feature>
<dbReference type="GO" id="GO:0016702">
    <property type="term" value="F:oxidoreductase activity, acting on single donors with incorporation of molecular oxygen, incorporation of two atoms of oxygen"/>
    <property type="evidence" value="ECO:0007669"/>
    <property type="project" value="InterPro"/>
</dbReference>
<feature type="region of interest" description="Disordered" evidence="1">
    <location>
        <begin position="282"/>
        <end position="314"/>
    </location>
</feature>
<gene>
    <name evidence="3" type="ORF">UFOPK3564_03890</name>
</gene>
<dbReference type="CDD" id="cd03457">
    <property type="entry name" value="intradiol_dioxygenase_like"/>
    <property type="match status" value="1"/>
</dbReference>
<evidence type="ECO:0000313" key="3">
    <source>
        <dbReference type="EMBL" id="CAB4958118.1"/>
    </source>
</evidence>
<evidence type="ECO:0000259" key="2">
    <source>
        <dbReference type="Pfam" id="PF00775"/>
    </source>
</evidence>
<dbReference type="SUPFAM" id="SSF49482">
    <property type="entry name" value="Aromatic compound dioxygenase"/>
    <property type="match status" value="1"/>
</dbReference>
<dbReference type="PANTHER" id="PTHR34315">
    <property type="match status" value="1"/>
</dbReference>
<dbReference type="Pfam" id="PF00775">
    <property type="entry name" value="Dioxygenase_C"/>
    <property type="match status" value="1"/>
</dbReference>
<dbReference type="AlphaFoldDB" id="A0A6J7KNU1"/>
<protein>
    <submittedName>
        <fullName evidence="3">Unannotated protein</fullName>
    </submittedName>
</protein>
<dbReference type="GO" id="GO:0008199">
    <property type="term" value="F:ferric iron binding"/>
    <property type="evidence" value="ECO:0007669"/>
    <property type="project" value="InterPro"/>
</dbReference>
<sequence>MHAQHDDDHRGTAAPQARSATGAHGHVPADGHDHTDGHDHADRHTRRTLVGVAGAVGAGAMLSQLGTAGGLLERIGLSAEAQAATAACVLTPQKTEGPYFVEEGLNRSDIRTDPSDGSTQAGVPLALTLVIVDGADGCTPVGGATVDVWHANALGKYSDVQSEGTKGKRFLRGSQVTDADGKATFTTIFPGWYQGRAIHIHFKVRLYDGTSRTFEFTSQLFFDPTLENQVVATSAYGNRGTPDTSNSRDGIYGSDGGTLVVALTGTPSTSLAGTHVIGLSNAPATTTTPSTGSAGSGTGTGTGTTTGSGSSAGTTSTAAAVEAAVKTVRWVRTSTGRRILRMTLDLDETVAVNARLTRNGTTIVRRTKASLGSGTRTLDLRIPVRSAKGRARLAVTFTDGTGATKSVRRNVSVPKKA</sequence>
<dbReference type="EMBL" id="CAFBMK010000436">
    <property type="protein sequence ID" value="CAB4958118.1"/>
    <property type="molecule type" value="Genomic_DNA"/>
</dbReference>
<name>A0A6J7KNU1_9ZZZZ</name>
<feature type="domain" description="Intradiol ring-cleavage dioxygenases" evidence="2">
    <location>
        <begin position="96"/>
        <end position="196"/>
    </location>
</feature>
<dbReference type="PANTHER" id="PTHR34315:SF1">
    <property type="entry name" value="INTRADIOL RING-CLEAVAGE DIOXYGENASES DOMAIN-CONTAINING PROTEIN-RELATED"/>
    <property type="match status" value="1"/>
</dbReference>